<evidence type="ECO:0000256" key="4">
    <source>
        <dbReference type="ARBA" id="ARBA00022889"/>
    </source>
</evidence>
<dbReference type="InterPro" id="IPR011989">
    <property type="entry name" value="ARM-like"/>
</dbReference>
<comment type="subcellular location">
    <subcellularLocation>
        <location evidence="1">Cell junction</location>
    </subcellularLocation>
</comment>
<dbReference type="SMART" id="SM00185">
    <property type="entry name" value="ARM"/>
    <property type="match status" value="7"/>
</dbReference>
<evidence type="ECO:0000256" key="6">
    <source>
        <dbReference type="PROSITE-ProRule" id="PRU00259"/>
    </source>
</evidence>
<dbReference type="EMBL" id="MU551666">
    <property type="protein sequence ID" value="KAI5619556.1"/>
    <property type="molecule type" value="Genomic_DNA"/>
</dbReference>
<comment type="caution">
    <text evidence="8">The sequence shown here is derived from an EMBL/GenBank/DDBJ whole genome shotgun (WGS) entry which is preliminary data.</text>
</comment>
<dbReference type="PANTHER" id="PTHR10372">
    <property type="entry name" value="PLAKOPHILLIN-RELATED"/>
    <property type="match status" value="1"/>
</dbReference>
<dbReference type="SUPFAM" id="SSF48371">
    <property type="entry name" value="ARM repeat"/>
    <property type="match status" value="1"/>
</dbReference>
<keyword evidence="9" id="KW-1185">Reference proteome</keyword>
<evidence type="ECO:0000256" key="5">
    <source>
        <dbReference type="ARBA" id="ARBA00022949"/>
    </source>
</evidence>
<organism evidence="8 9">
    <name type="scientific">Silurus asotus</name>
    <name type="common">Amur catfish</name>
    <name type="synonym">Parasilurus asotus</name>
    <dbReference type="NCBI Taxonomy" id="30991"/>
    <lineage>
        <taxon>Eukaryota</taxon>
        <taxon>Metazoa</taxon>
        <taxon>Chordata</taxon>
        <taxon>Craniata</taxon>
        <taxon>Vertebrata</taxon>
        <taxon>Euteleostomi</taxon>
        <taxon>Actinopterygii</taxon>
        <taxon>Neopterygii</taxon>
        <taxon>Teleostei</taxon>
        <taxon>Ostariophysi</taxon>
        <taxon>Siluriformes</taxon>
        <taxon>Siluridae</taxon>
        <taxon>Silurus</taxon>
    </lineage>
</organism>
<dbReference type="GO" id="GO:0005912">
    <property type="term" value="C:adherens junction"/>
    <property type="evidence" value="ECO:0007669"/>
    <property type="project" value="TreeGrafter"/>
</dbReference>
<dbReference type="PROSITE" id="PS50176">
    <property type="entry name" value="ARM_REPEAT"/>
    <property type="match status" value="2"/>
</dbReference>
<dbReference type="GO" id="GO:0005737">
    <property type="term" value="C:cytoplasm"/>
    <property type="evidence" value="ECO:0007669"/>
    <property type="project" value="TreeGrafter"/>
</dbReference>
<feature type="compositionally biased region" description="Polar residues" evidence="7">
    <location>
        <begin position="84"/>
        <end position="101"/>
    </location>
</feature>
<feature type="compositionally biased region" description="Polar residues" evidence="7">
    <location>
        <begin position="230"/>
        <end position="261"/>
    </location>
</feature>
<gene>
    <name evidence="8" type="ORF">C0J50_20953</name>
</gene>
<reference evidence="8" key="1">
    <citation type="submission" date="2018-07" db="EMBL/GenBank/DDBJ databases">
        <title>Comparative genomics of catfishes provides insights into carnivory and benthic adaptation.</title>
        <authorList>
            <person name="Zhang Y."/>
            <person name="Wang D."/>
            <person name="Peng Z."/>
            <person name="Zheng S."/>
            <person name="Shao F."/>
            <person name="Tao W."/>
        </authorList>
    </citation>
    <scope>NUCLEOTIDE SEQUENCE</scope>
    <source>
        <strain evidence="8">Chongqing</strain>
    </source>
</reference>
<dbReference type="InterPro" id="IPR016024">
    <property type="entry name" value="ARM-type_fold"/>
</dbReference>
<dbReference type="GO" id="GO:0005886">
    <property type="term" value="C:plasma membrane"/>
    <property type="evidence" value="ECO:0007669"/>
    <property type="project" value="TreeGrafter"/>
</dbReference>
<protein>
    <submittedName>
        <fullName evidence="8">Plakophilin-1</fullName>
    </submittedName>
</protein>
<evidence type="ECO:0000256" key="3">
    <source>
        <dbReference type="ARBA" id="ARBA00022737"/>
    </source>
</evidence>
<keyword evidence="3" id="KW-0677">Repeat</keyword>
<dbReference type="GO" id="GO:0098609">
    <property type="term" value="P:cell-cell adhesion"/>
    <property type="evidence" value="ECO:0007669"/>
    <property type="project" value="InterPro"/>
</dbReference>
<proteinExistence type="inferred from homology"/>
<dbReference type="Gene3D" id="1.25.10.10">
    <property type="entry name" value="Leucine-rich Repeat Variant"/>
    <property type="match status" value="1"/>
</dbReference>
<dbReference type="GO" id="GO:0005634">
    <property type="term" value="C:nucleus"/>
    <property type="evidence" value="ECO:0007669"/>
    <property type="project" value="TreeGrafter"/>
</dbReference>
<dbReference type="PANTHER" id="PTHR10372:SF3">
    <property type="entry name" value="PLAKOPHILIN-1"/>
    <property type="match status" value="1"/>
</dbReference>
<feature type="compositionally biased region" description="Polar residues" evidence="7">
    <location>
        <begin position="63"/>
        <end position="76"/>
    </location>
</feature>
<feature type="repeat" description="ARM" evidence="6">
    <location>
        <begin position="354"/>
        <end position="387"/>
    </location>
</feature>
<evidence type="ECO:0000256" key="7">
    <source>
        <dbReference type="SAM" id="MobiDB-lite"/>
    </source>
</evidence>
<comment type="similarity">
    <text evidence="2">Belongs to the beta-catenin family.</text>
</comment>
<dbReference type="InterPro" id="IPR000225">
    <property type="entry name" value="Armadillo"/>
</dbReference>
<keyword evidence="5" id="KW-0965">Cell junction</keyword>
<evidence type="ECO:0000313" key="9">
    <source>
        <dbReference type="Proteomes" id="UP001205998"/>
    </source>
</evidence>
<feature type="repeat" description="ARM" evidence="6">
    <location>
        <begin position="312"/>
        <end position="354"/>
    </location>
</feature>
<dbReference type="Pfam" id="PF00514">
    <property type="entry name" value="Arm"/>
    <property type="match status" value="3"/>
</dbReference>
<evidence type="ECO:0000313" key="8">
    <source>
        <dbReference type="EMBL" id="KAI5619556.1"/>
    </source>
</evidence>
<evidence type="ECO:0000256" key="1">
    <source>
        <dbReference type="ARBA" id="ARBA00004282"/>
    </source>
</evidence>
<dbReference type="InterPro" id="IPR028435">
    <property type="entry name" value="Plakophilin/d_Catenin"/>
</dbReference>
<feature type="region of interest" description="Disordered" evidence="7">
    <location>
        <begin position="230"/>
        <end position="262"/>
    </location>
</feature>
<feature type="region of interest" description="Disordered" evidence="7">
    <location>
        <begin position="52"/>
        <end position="105"/>
    </location>
</feature>
<accession>A0AAD5FK36</accession>
<keyword evidence="4" id="KW-0130">Cell adhesion</keyword>
<feature type="region of interest" description="Disordered" evidence="7">
    <location>
        <begin position="730"/>
        <end position="768"/>
    </location>
</feature>
<evidence type="ECO:0000256" key="2">
    <source>
        <dbReference type="ARBA" id="ARBA00005462"/>
    </source>
</evidence>
<dbReference type="AlphaFoldDB" id="A0AAD5FK36"/>
<sequence length="768" mass="83989">MNTVKSVGLEGVEVKADWLRFSFCFVLGDRRVSRMTRDPLKSAMSFGEIGETSLALPSDGDSRSGQQRVMEQVSTMRKSRKKSNYNNRGSAGTLSPTSPKSDSVFFETKFPPTSLNGLDYAYEGTMANGHTKTRKQHQGLTQRSSSTRSAYYHRILNNNILPNSLHALSQPSIPADFYATQGGIKSNTAQWKYKQAKTLERSLSQPQQTSPVQSKANNILQGTNGQFFISNTINKRPPSAHSSSEPKISAANRSKSETNGMNGEANLSEITIADAISWTVHGDEKYQLHGASVIQHNTYTDDKAKEEVRKLGGIVSLVSLLSNSNPQIQLSSVSALRNLVFKNTPNKEEVRRAGGLTEALQLLRNTNSAEIQKHVTGLLWNMSSEESIQPDLLRHALPALTETVLQPNADASNFSSDVEARTESFCNATACLRNLSSGRLANRQSLRNCEGLIDSLVTHLQACEDNGQLDDKSVENCVCVLHNLTYQLEGEVPAVFSKINNKATASESRANTADIGPIGCFSNQSRKVQEESNSEFRLLDDFDPKGKSRLVHAKTLQLYLNLLSSSNNERTQEACCGALHNLTAKKGPVSDLLSYTIVQRLNGLPSLIPYLQSQNLSLKDNITTLICNLSRTPQLQKIIARQALPSLINNLPSDPTPESDSTLAIICHTTNNLLRVDPEMGKRSINNKLIDSLINLSQNKALPKASTAAGALLQSLWSDKTIQGVLKKAVDEKPSPAAQSGLQAKRAPSKSRPNGQIRIKEWGGNSGH</sequence>
<dbReference type="Proteomes" id="UP001205998">
    <property type="component" value="Unassembled WGS sequence"/>
</dbReference>
<name>A0AAD5FK36_SILAS</name>